<dbReference type="Gene3D" id="1.10.10.10">
    <property type="entry name" value="Winged helix-like DNA-binding domain superfamily/Winged helix DNA-binding domain"/>
    <property type="match status" value="1"/>
</dbReference>
<protein>
    <submittedName>
        <fullName evidence="2">Helix-turn-helix domain-containing protein</fullName>
    </submittedName>
</protein>
<dbReference type="AlphaFoldDB" id="A0A5C4LK68"/>
<keyword evidence="3" id="KW-1185">Reference proteome</keyword>
<dbReference type="OrthoDB" id="7862895at2"/>
<organism evidence="2 3">
    <name type="scientific">Methylobacterium terricola</name>
    <dbReference type="NCBI Taxonomy" id="2583531"/>
    <lineage>
        <taxon>Bacteria</taxon>
        <taxon>Pseudomonadati</taxon>
        <taxon>Pseudomonadota</taxon>
        <taxon>Alphaproteobacteria</taxon>
        <taxon>Hyphomicrobiales</taxon>
        <taxon>Methylobacteriaceae</taxon>
        <taxon>Methylobacterium</taxon>
    </lineage>
</organism>
<evidence type="ECO:0000313" key="2">
    <source>
        <dbReference type="EMBL" id="TNC14886.1"/>
    </source>
</evidence>
<name>A0A5C4LK68_9HYPH</name>
<dbReference type="Pfam" id="PF13730">
    <property type="entry name" value="HTH_36"/>
    <property type="match status" value="1"/>
</dbReference>
<feature type="compositionally biased region" description="Low complexity" evidence="1">
    <location>
        <begin position="280"/>
        <end position="292"/>
    </location>
</feature>
<accession>A0A5C4LK68</accession>
<feature type="region of interest" description="Disordered" evidence="1">
    <location>
        <begin position="270"/>
        <end position="312"/>
    </location>
</feature>
<feature type="compositionally biased region" description="Basic and acidic residues" evidence="1">
    <location>
        <begin position="98"/>
        <end position="107"/>
    </location>
</feature>
<dbReference type="Proteomes" id="UP000305267">
    <property type="component" value="Unassembled WGS sequence"/>
</dbReference>
<comment type="caution">
    <text evidence="2">The sequence shown here is derived from an EMBL/GenBank/DDBJ whole genome shotgun (WGS) entry which is preliminary data.</text>
</comment>
<gene>
    <name evidence="2" type="ORF">FF100_04725</name>
</gene>
<feature type="region of interest" description="Disordered" evidence="1">
    <location>
        <begin position="98"/>
        <end position="168"/>
    </location>
</feature>
<dbReference type="RefSeq" id="WP_139034427.1">
    <property type="nucleotide sequence ID" value="NZ_VDDA01000002.1"/>
</dbReference>
<evidence type="ECO:0000256" key="1">
    <source>
        <dbReference type="SAM" id="MobiDB-lite"/>
    </source>
</evidence>
<dbReference type="InterPro" id="IPR036388">
    <property type="entry name" value="WH-like_DNA-bd_sf"/>
</dbReference>
<dbReference type="EMBL" id="VDDA01000002">
    <property type="protein sequence ID" value="TNC14886.1"/>
    <property type="molecule type" value="Genomic_DNA"/>
</dbReference>
<reference evidence="2 3" key="1">
    <citation type="submission" date="2019-06" db="EMBL/GenBank/DDBJ databases">
        <title>Genome of Methylobacterium sp. 17Sr1-39.</title>
        <authorList>
            <person name="Seo T."/>
        </authorList>
    </citation>
    <scope>NUCLEOTIDE SEQUENCE [LARGE SCALE GENOMIC DNA]</scope>
    <source>
        <strain evidence="2 3">17Sr1-39</strain>
    </source>
</reference>
<sequence>MSIDALRWAKRQRTDSPTRKAVLMVLADYADERARAWPSQERIADETELSERSVRTAIGDLVKLGFLVRQIRRRDDGTRGTDILHLQLDFDSRKELPADSKRQELPADHQPANGVKPTGKSRRINRQMASNQPAAVAGKLPTELPENPHPNGSDANASGSPASPDVPLPLSLVDQLWIEGKAGMMGNGVSEREAGSVIGQALKISGNDHGRVLWAVTEAIRRGSGDPRPLVMRLIRGQPENRSAAPRASPGGFSRQGTHQVLAEFMGYGHDQHHDEGSDLDFGSLAADSADGGSNGGLHEPARREPERFSGPRHLRVVGSDWY</sequence>
<feature type="compositionally biased region" description="Basic and acidic residues" evidence="1">
    <location>
        <begin position="300"/>
        <end position="310"/>
    </location>
</feature>
<proteinExistence type="predicted"/>
<evidence type="ECO:0000313" key="3">
    <source>
        <dbReference type="Proteomes" id="UP000305267"/>
    </source>
</evidence>